<sequence length="45" mass="5553">MHFRAWRIYKTVKFVGYMGYKVSGVNLFIQFPCRVKKQYDRFKSK</sequence>
<proteinExistence type="predicted"/>
<evidence type="ECO:0000313" key="2">
    <source>
        <dbReference type="Proteomes" id="UP000031972"/>
    </source>
</evidence>
<keyword evidence="2" id="KW-1185">Reference proteome</keyword>
<dbReference type="EMBL" id="JXRR01000008">
    <property type="protein sequence ID" value="KIL50838.1"/>
    <property type="molecule type" value="Genomic_DNA"/>
</dbReference>
<gene>
    <name evidence="1" type="ORF">KR50_07190</name>
</gene>
<protein>
    <submittedName>
        <fullName evidence="1">Uncharacterized protein</fullName>
    </submittedName>
</protein>
<name>A0A0C2W454_9BACL</name>
<reference evidence="1 2" key="1">
    <citation type="submission" date="2015-01" db="EMBL/GenBank/DDBJ databases">
        <title>Jeotgalibacillus campisalis genome sequencing.</title>
        <authorList>
            <person name="Goh K.M."/>
            <person name="Chan K.-G."/>
            <person name="Yaakop A.S."/>
            <person name="Ee R."/>
            <person name="Gan H.M."/>
            <person name="Chan C.S."/>
        </authorList>
    </citation>
    <scope>NUCLEOTIDE SEQUENCE [LARGE SCALE GENOMIC DNA]</scope>
    <source>
        <strain evidence="1 2">SF-57</strain>
    </source>
</reference>
<comment type="caution">
    <text evidence="1">The sequence shown here is derived from an EMBL/GenBank/DDBJ whole genome shotgun (WGS) entry which is preliminary data.</text>
</comment>
<organism evidence="1 2">
    <name type="scientific">Jeotgalibacillus campisalis</name>
    <dbReference type="NCBI Taxonomy" id="220754"/>
    <lineage>
        <taxon>Bacteria</taxon>
        <taxon>Bacillati</taxon>
        <taxon>Bacillota</taxon>
        <taxon>Bacilli</taxon>
        <taxon>Bacillales</taxon>
        <taxon>Caryophanaceae</taxon>
        <taxon>Jeotgalibacillus</taxon>
    </lineage>
</organism>
<evidence type="ECO:0000313" key="1">
    <source>
        <dbReference type="EMBL" id="KIL50838.1"/>
    </source>
</evidence>
<dbReference type="Proteomes" id="UP000031972">
    <property type="component" value="Unassembled WGS sequence"/>
</dbReference>
<accession>A0A0C2W454</accession>
<dbReference type="AlphaFoldDB" id="A0A0C2W454"/>
<dbReference type="PATRIC" id="fig|220754.4.peg.737"/>